<dbReference type="Gene3D" id="3.90.1300.10">
    <property type="entry name" value="Amidase signature (AS) domain"/>
    <property type="match status" value="1"/>
</dbReference>
<dbReference type="PANTHER" id="PTHR42678">
    <property type="entry name" value="AMIDASE"/>
    <property type="match status" value="1"/>
</dbReference>
<dbReference type="EMBL" id="QOPI01000022">
    <property type="protein sequence ID" value="RCL43817.1"/>
    <property type="molecule type" value="Genomic_DNA"/>
</dbReference>
<feature type="signal peptide" evidence="1">
    <location>
        <begin position="1"/>
        <end position="18"/>
    </location>
</feature>
<proteinExistence type="predicted"/>
<name>A0A368C3W3_9GAMM</name>
<evidence type="ECO:0000313" key="4">
    <source>
        <dbReference type="Proteomes" id="UP000252915"/>
    </source>
</evidence>
<accession>A0A368C3W3</accession>
<sequence>MNKIFSLLLIYISFFAHTEEDPFNAFIYISPLNSESLVNIGIKDNIDVKGMITSAGSLALSSHYPNKDAFLISKLKSSNYHIYGKTNLSEWANFRSFNSVSGWSSFGGQTINPYGNNRNPCGSSSGSAVAVASGMLEIAIGTETNGSISCPASINGIVGMKPSVGLVSRSGIVPISSTQDTAGPMGKTVIIVAKALQAIAGEDPLDVSTLNIPKNFDFNFSKDLNKNSLKNKRFGLLNSGSDDEEGQKLLNKITKIISSRGGEVVEIEDTRVYPGEEEFFLLLYEFERDLELYLTNTNTPYKNLEHLIAFNNANEDSVMPYFKQEIFEASIEASLDDDKYIEALAALEKVKEDFDSLLDRYNLDAFVGLTRNPAWITDYEMGDGGAMEEQRSWGNGGFAAIAGYPHITLPLGKVEGLPVGVSFIGTKWSDKSLLEYAASFERANK</sequence>
<dbReference type="SUPFAM" id="SSF75304">
    <property type="entry name" value="Amidase signature (AS) enzymes"/>
    <property type="match status" value="1"/>
</dbReference>
<dbReference type="AlphaFoldDB" id="A0A368C3W3"/>
<organism evidence="3 4">
    <name type="scientific">SAR86 cluster bacterium</name>
    <dbReference type="NCBI Taxonomy" id="2030880"/>
    <lineage>
        <taxon>Bacteria</taxon>
        <taxon>Pseudomonadati</taxon>
        <taxon>Pseudomonadota</taxon>
        <taxon>Gammaproteobacteria</taxon>
        <taxon>SAR86 cluster</taxon>
    </lineage>
</organism>
<dbReference type="Pfam" id="PF01425">
    <property type="entry name" value="Amidase"/>
    <property type="match status" value="1"/>
</dbReference>
<reference evidence="3 4" key="1">
    <citation type="journal article" date="2018" name="Microbiome">
        <title>Fine metagenomic profile of the Mediterranean stratified and mixed water columns revealed by assembly and recruitment.</title>
        <authorList>
            <person name="Haro-Moreno J.M."/>
            <person name="Lopez-Perez M."/>
            <person name="De La Torre J.R."/>
            <person name="Picazo A."/>
            <person name="Camacho A."/>
            <person name="Rodriguez-Valera F."/>
        </authorList>
    </citation>
    <scope>NUCLEOTIDE SEQUENCE [LARGE SCALE GENOMIC DNA]</scope>
    <source>
        <strain evidence="3">MED-G78</strain>
    </source>
</reference>
<gene>
    <name evidence="3" type="ORF">DBW92_03840</name>
</gene>
<protein>
    <recommendedName>
        <fullName evidence="2">Amidase domain-containing protein</fullName>
    </recommendedName>
</protein>
<dbReference type="InterPro" id="IPR036928">
    <property type="entry name" value="AS_sf"/>
</dbReference>
<feature type="domain" description="Amidase" evidence="2">
    <location>
        <begin position="39"/>
        <end position="434"/>
    </location>
</feature>
<feature type="chain" id="PRO_5016620922" description="Amidase domain-containing protein" evidence="1">
    <location>
        <begin position="19"/>
        <end position="445"/>
    </location>
</feature>
<dbReference type="Proteomes" id="UP000252915">
    <property type="component" value="Unassembled WGS sequence"/>
</dbReference>
<evidence type="ECO:0000256" key="1">
    <source>
        <dbReference type="SAM" id="SignalP"/>
    </source>
</evidence>
<dbReference type="PANTHER" id="PTHR42678:SF34">
    <property type="entry name" value="OS04G0183300 PROTEIN"/>
    <property type="match status" value="1"/>
</dbReference>
<comment type="caution">
    <text evidence="3">The sequence shown here is derived from an EMBL/GenBank/DDBJ whole genome shotgun (WGS) entry which is preliminary data.</text>
</comment>
<evidence type="ECO:0000259" key="2">
    <source>
        <dbReference type="Pfam" id="PF01425"/>
    </source>
</evidence>
<dbReference type="InterPro" id="IPR023631">
    <property type="entry name" value="Amidase_dom"/>
</dbReference>
<evidence type="ECO:0000313" key="3">
    <source>
        <dbReference type="EMBL" id="RCL43817.1"/>
    </source>
</evidence>
<keyword evidence="1" id="KW-0732">Signal</keyword>